<evidence type="ECO:0000256" key="1">
    <source>
        <dbReference type="SAM" id="SignalP"/>
    </source>
</evidence>
<sequence>MKKYVLLILFLFAQAIMLGQDHQLTKDTLSKPIIPKERLDLLKNVDIIFNMQFANDNFFRDGKFQESAFGNNQMRLEIKGKIHDKVYFRFRDRYTKTTDPGSRDNLSRSTDMAYIGITLSPKTRLNLGKMSADWGGYEFDLNPIDILEYNDILEYADNFLTGAGITYQVFQNHSFGLQVLNSRVSDFEDVYQDRVPVNLEKAKFPMAFITNWRGRFFGGKFETIYSYSFFKETTKKGMNFYSLGHKYQDKKLTLMYDFKYSNEGIDRKGIITNMIPGEEVSIQQNVSYLENWLRAEYLIAPKVNLSLTLMHSNAYAKNMIDTDSGINHIRASYGFIPSVQYLPFKNLNLRFFVSYVGRYYNYSSYAQEQLGQTDYNTGRLSVGFIAPLLIF</sequence>
<name>A0A4S3ZPR3_9FLAO</name>
<keyword evidence="3" id="KW-1185">Reference proteome</keyword>
<dbReference type="EMBL" id="SSNZ01000012">
    <property type="protein sequence ID" value="THF47480.1"/>
    <property type="molecule type" value="Genomic_DNA"/>
</dbReference>
<accession>A0A4S3ZPR3</accession>
<evidence type="ECO:0000313" key="2">
    <source>
        <dbReference type="EMBL" id="THF47480.1"/>
    </source>
</evidence>
<dbReference type="InterPro" id="IPR010870">
    <property type="entry name" value="Porin_O/P"/>
</dbReference>
<dbReference type="RefSeq" id="WP_136404470.1">
    <property type="nucleotide sequence ID" value="NZ_SSNZ01000012.1"/>
</dbReference>
<dbReference type="AlphaFoldDB" id="A0A4S3ZPR3"/>
<protein>
    <recommendedName>
        <fullName evidence="4">Phosphate-selective porin O and P</fullName>
    </recommendedName>
</protein>
<dbReference type="SUPFAM" id="SSF56935">
    <property type="entry name" value="Porins"/>
    <property type="match status" value="1"/>
</dbReference>
<dbReference type="Pfam" id="PF07396">
    <property type="entry name" value="Porin_O_P"/>
    <property type="match status" value="1"/>
</dbReference>
<keyword evidence="1" id="KW-0732">Signal</keyword>
<feature type="chain" id="PRO_5020852664" description="Phosphate-selective porin O and P" evidence="1">
    <location>
        <begin position="20"/>
        <end position="391"/>
    </location>
</feature>
<evidence type="ECO:0008006" key="4">
    <source>
        <dbReference type="Google" id="ProtNLM"/>
    </source>
</evidence>
<organism evidence="2 3">
    <name type="scientific">Flavobacterium supellecticarium</name>
    <dbReference type="NCBI Taxonomy" id="2565924"/>
    <lineage>
        <taxon>Bacteria</taxon>
        <taxon>Pseudomonadati</taxon>
        <taxon>Bacteroidota</taxon>
        <taxon>Flavobacteriia</taxon>
        <taxon>Flavobacteriales</taxon>
        <taxon>Flavobacteriaceae</taxon>
        <taxon>Flavobacterium</taxon>
    </lineage>
</organism>
<evidence type="ECO:0000313" key="3">
    <source>
        <dbReference type="Proteomes" id="UP000307507"/>
    </source>
</evidence>
<feature type="signal peptide" evidence="1">
    <location>
        <begin position="1"/>
        <end position="19"/>
    </location>
</feature>
<gene>
    <name evidence="2" type="ORF">E6C50_17120</name>
</gene>
<dbReference type="Proteomes" id="UP000307507">
    <property type="component" value="Unassembled WGS sequence"/>
</dbReference>
<reference evidence="2 3" key="1">
    <citation type="submission" date="2019-04" db="EMBL/GenBank/DDBJ databases">
        <title>Flavobacterium sp. nov. isolated from construction timber.</title>
        <authorList>
            <person name="Lin S.-Y."/>
            <person name="Chang C.-T."/>
            <person name="Young C.-C."/>
        </authorList>
    </citation>
    <scope>NUCLEOTIDE SEQUENCE [LARGE SCALE GENOMIC DNA]</scope>
    <source>
        <strain evidence="2 3">CC-CTC003</strain>
    </source>
</reference>
<comment type="caution">
    <text evidence="2">The sequence shown here is derived from an EMBL/GenBank/DDBJ whole genome shotgun (WGS) entry which is preliminary data.</text>
</comment>
<proteinExistence type="predicted"/>
<dbReference type="OrthoDB" id="846879at2"/>